<evidence type="ECO:0000256" key="3">
    <source>
        <dbReference type="SAM" id="MobiDB-lite"/>
    </source>
</evidence>
<feature type="domain" description="Peptidase A1" evidence="4">
    <location>
        <begin position="1"/>
        <end position="162"/>
    </location>
</feature>
<evidence type="ECO:0000259" key="4">
    <source>
        <dbReference type="PROSITE" id="PS51767"/>
    </source>
</evidence>
<evidence type="ECO:0000313" key="6">
    <source>
        <dbReference type="Proteomes" id="UP000226192"/>
    </source>
</evidence>
<dbReference type="OrthoDB" id="771136at2759"/>
<feature type="region of interest" description="Disordered" evidence="3">
    <location>
        <begin position="35"/>
        <end position="60"/>
    </location>
</feature>
<reference evidence="5 6" key="1">
    <citation type="submission" date="2017-06" db="EMBL/GenBank/DDBJ databases">
        <title>Ant-infecting Ophiocordyceps genomes reveal a high diversity of potential behavioral manipulation genes and a possible major role for enterotoxins.</title>
        <authorList>
            <person name="De Bekker C."/>
            <person name="Evans H.C."/>
            <person name="Brachmann A."/>
            <person name="Hughes D.P."/>
        </authorList>
    </citation>
    <scope>NUCLEOTIDE SEQUENCE [LARGE SCALE GENOMIC DNA]</scope>
    <source>
        <strain evidence="5 6">Map64</strain>
    </source>
</reference>
<organism evidence="5 6">
    <name type="scientific">Ophiocordyceps australis</name>
    <dbReference type="NCBI Taxonomy" id="1399860"/>
    <lineage>
        <taxon>Eukaryota</taxon>
        <taxon>Fungi</taxon>
        <taxon>Dikarya</taxon>
        <taxon>Ascomycota</taxon>
        <taxon>Pezizomycotina</taxon>
        <taxon>Sordariomycetes</taxon>
        <taxon>Hypocreomycetidae</taxon>
        <taxon>Hypocreales</taxon>
        <taxon>Ophiocordycipitaceae</taxon>
        <taxon>Ophiocordyceps</taxon>
    </lineage>
</organism>
<dbReference type="GO" id="GO:0004190">
    <property type="term" value="F:aspartic-type endopeptidase activity"/>
    <property type="evidence" value="ECO:0007669"/>
    <property type="project" value="UniProtKB-KW"/>
</dbReference>
<gene>
    <name evidence="5" type="ORF">CDD81_3934</name>
</gene>
<proteinExistence type="inferred from homology"/>
<dbReference type="STRING" id="1399860.A0A2C5XWM7"/>
<dbReference type="Proteomes" id="UP000226192">
    <property type="component" value="Unassembled WGS sequence"/>
</dbReference>
<dbReference type="InterPro" id="IPR033121">
    <property type="entry name" value="PEPTIDASE_A1"/>
</dbReference>
<dbReference type="SUPFAM" id="SSF50630">
    <property type="entry name" value="Acid proteases"/>
    <property type="match status" value="1"/>
</dbReference>
<dbReference type="PANTHER" id="PTHR47966">
    <property type="entry name" value="BETA-SITE APP-CLEAVING ENZYME, ISOFORM A-RELATED"/>
    <property type="match status" value="1"/>
</dbReference>
<keyword evidence="6" id="KW-1185">Reference proteome</keyword>
<evidence type="ECO:0000313" key="5">
    <source>
        <dbReference type="EMBL" id="PHH59021.1"/>
    </source>
</evidence>
<dbReference type="PROSITE" id="PS00141">
    <property type="entry name" value="ASP_PROTEASE"/>
    <property type="match status" value="1"/>
</dbReference>
<dbReference type="Gene3D" id="2.40.70.10">
    <property type="entry name" value="Acid Proteases"/>
    <property type="match status" value="1"/>
</dbReference>
<comment type="similarity">
    <text evidence="1">Belongs to the peptidase A1 family.</text>
</comment>
<keyword evidence="2" id="KW-0064">Aspartyl protease</keyword>
<keyword evidence="2" id="KW-0378">Hydrolase</keyword>
<dbReference type="InterPro" id="IPR021109">
    <property type="entry name" value="Peptidase_aspartic_dom_sf"/>
</dbReference>
<dbReference type="InterPro" id="IPR001461">
    <property type="entry name" value="Aspartic_peptidase_A1"/>
</dbReference>
<feature type="region of interest" description="Disordered" evidence="3">
    <location>
        <begin position="121"/>
        <end position="147"/>
    </location>
</feature>
<dbReference type="GO" id="GO:0006508">
    <property type="term" value="P:proteolysis"/>
    <property type="evidence" value="ECO:0007669"/>
    <property type="project" value="InterPro"/>
</dbReference>
<dbReference type="PROSITE" id="PS51767">
    <property type="entry name" value="PEPTIDASE_A1"/>
    <property type="match status" value="1"/>
</dbReference>
<dbReference type="EMBL" id="NJET01000251">
    <property type="protein sequence ID" value="PHH59021.1"/>
    <property type="molecule type" value="Genomic_DNA"/>
</dbReference>
<sequence>MNMTLGDPPQEITAIFDTGSSDLIVPDPRGGFCKKPNSNCEPPTQGGNGAFDQKKSEDVTDANAVLETSFANGETDSGNFIKAPAGVGAAALEDFQFGLIKQGRPGPESPQASLRPVLGVGPMSAETESTKPYPNLPAHMQQTGATKSRVVSVYTNDFRKLT</sequence>
<protein>
    <recommendedName>
        <fullName evidence="4">Peptidase A1 domain-containing protein</fullName>
    </recommendedName>
</protein>
<evidence type="ECO:0000256" key="1">
    <source>
        <dbReference type="ARBA" id="ARBA00007447"/>
    </source>
</evidence>
<name>A0A2C5XWM7_9HYPO</name>
<accession>A0A2C5XWM7</accession>
<keyword evidence="2" id="KW-0645">Protease</keyword>
<dbReference type="PANTHER" id="PTHR47966:SF65">
    <property type="entry name" value="ASPARTIC-TYPE ENDOPEPTIDASE"/>
    <property type="match status" value="1"/>
</dbReference>
<evidence type="ECO:0000256" key="2">
    <source>
        <dbReference type="ARBA" id="ARBA00022750"/>
    </source>
</evidence>
<comment type="caution">
    <text evidence="5">The sequence shown here is derived from an EMBL/GenBank/DDBJ whole genome shotgun (WGS) entry which is preliminary data.</text>
</comment>
<dbReference type="AlphaFoldDB" id="A0A2C5XWM7"/>
<dbReference type="Pfam" id="PF00026">
    <property type="entry name" value="Asp"/>
    <property type="match status" value="1"/>
</dbReference>
<dbReference type="InterPro" id="IPR001969">
    <property type="entry name" value="Aspartic_peptidase_AS"/>
</dbReference>